<dbReference type="EMBL" id="GG678232">
    <property type="protein sequence ID" value="EER09502.1"/>
    <property type="molecule type" value="Genomic_DNA"/>
</dbReference>
<dbReference type="InParanoid" id="C5L195"/>
<protein>
    <submittedName>
        <fullName evidence="1">Uncharacterized protein</fullName>
    </submittedName>
</protein>
<sequence length="53" mass="6131">DNFPEFLDKQQRTSTPLELPESVIEPLEYWSQDSSPEFSGVVRQLQPQLCAHL</sequence>
<evidence type="ECO:0000313" key="2">
    <source>
        <dbReference type="Proteomes" id="UP000007800"/>
    </source>
</evidence>
<dbReference type="AlphaFoldDB" id="C5L195"/>
<dbReference type="Proteomes" id="UP000007800">
    <property type="component" value="Unassembled WGS sequence"/>
</dbReference>
<keyword evidence="2" id="KW-1185">Reference proteome</keyword>
<feature type="non-terminal residue" evidence="1">
    <location>
        <position position="53"/>
    </location>
</feature>
<feature type="non-terminal residue" evidence="1">
    <location>
        <position position="1"/>
    </location>
</feature>
<proteinExistence type="predicted"/>
<organism evidence="2">
    <name type="scientific">Perkinsus marinus (strain ATCC 50983 / TXsc)</name>
    <dbReference type="NCBI Taxonomy" id="423536"/>
    <lineage>
        <taxon>Eukaryota</taxon>
        <taxon>Sar</taxon>
        <taxon>Alveolata</taxon>
        <taxon>Perkinsozoa</taxon>
        <taxon>Perkinsea</taxon>
        <taxon>Perkinsida</taxon>
        <taxon>Perkinsidae</taxon>
        <taxon>Perkinsus</taxon>
    </lineage>
</organism>
<evidence type="ECO:0000313" key="1">
    <source>
        <dbReference type="EMBL" id="EER09502.1"/>
    </source>
</evidence>
<dbReference type="RefSeq" id="XP_002777686.1">
    <property type="nucleotide sequence ID" value="XM_002777640.1"/>
</dbReference>
<reference evidence="1 2" key="1">
    <citation type="submission" date="2008-07" db="EMBL/GenBank/DDBJ databases">
        <authorList>
            <person name="El-Sayed N."/>
            <person name="Caler E."/>
            <person name="Inman J."/>
            <person name="Amedeo P."/>
            <person name="Hass B."/>
            <person name="Wortman J."/>
        </authorList>
    </citation>
    <scope>NUCLEOTIDE SEQUENCE [LARGE SCALE GENOMIC DNA]</scope>
    <source>
        <strain evidence="2">ATCC 50983 / TXsc</strain>
    </source>
</reference>
<name>C5L195_PERM5</name>
<dbReference type="GeneID" id="9052398"/>
<gene>
    <name evidence="1" type="ORF">Pmar_PMAR016433</name>
</gene>
<accession>C5L195</accession>